<accession>A0A1C9C827</accession>
<dbReference type="Gene3D" id="2.40.128.20">
    <property type="match status" value="2"/>
</dbReference>
<protein>
    <recommendedName>
        <fullName evidence="2">Chromophore lyase CpcS/CpeS</fullName>
    </recommendedName>
</protein>
<sequence length="155" mass="18513">MYTNPLKSFLFNMPGNWICQKTLYCIKNSEIRSHQIKININTLTNNSNNNEETIIQHYYQYSILNKNIIYKYIQDKDQFNIKGILYRIYNNTKSEYKFELHNGYLKLQSGKDDLKYTEYMYCVNSKFIISIVVIKINQNYIAVGFNSNIKINKNN</sequence>
<geneLocation type="plastid" evidence="1"/>
<evidence type="ECO:0008006" key="2">
    <source>
        <dbReference type="Google" id="ProtNLM"/>
    </source>
</evidence>
<keyword evidence="1" id="KW-0934">Plastid</keyword>
<dbReference type="EMBL" id="KX284710">
    <property type="protein sequence ID" value="AOM64533.1"/>
    <property type="molecule type" value="Genomic_DNA"/>
</dbReference>
<name>A0A1C9C827_9FLOR</name>
<dbReference type="AlphaFoldDB" id="A0A1C9C827"/>
<dbReference type="InterPro" id="IPR012674">
    <property type="entry name" value="Calycin"/>
</dbReference>
<evidence type="ECO:0000313" key="1">
    <source>
        <dbReference type="EMBL" id="AOM64533.1"/>
    </source>
</evidence>
<gene>
    <name evidence="1" type="primary">ycf58</name>
    <name evidence="1" type="ORF">Riqu_054</name>
</gene>
<reference evidence="1" key="1">
    <citation type="journal article" date="2016" name="BMC Biol.">
        <title>Parallel evolution of highly conserved plastid genome architecture in red seaweeds and seed plants.</title>
        <authorList>
            <person name="Lee J."/>
            <person name="Cho C.H."/>
            <person name="Park S.I."/>
            <person name="Choi J.W."/>
            <person name="Song H.S."/>
            <person name="West J.A."/>
            <person name="Bhattacharya D."/>
            <person name="Yoon H.S."/>
        </authorList>
    </citation>
    <scope>NUCLEOTIDE SEQUENCE</scope>
</reference>
<organism evidence="1">
    <name type="scientific">Riquetophycus sp</name>
    <dbReference type="NCBI Taxonomy" id="1897556"/>
    <lineage>
        <taxon>Eukaryota</taxon>
        <taxon>Rhodophyta</taxon>
        <taxon>Florideophyceae</taxon>
        <taxon>Rhodymeniophycidae</taxon>
        <taxon>Peyssonneliales</taxon>
        <taxon>Peyssonneliaceae</taxon>
        <taxon>Riquetophycus</taxon>
    </lineage>
</organism>
<proteinExistence type="predicted"/>